<dbReference type="Proteomes" id="UP000315647">
    <property type="component" value="Chromosome"/>
</dbReference>
<keyword evidence="1" id="KW-0812">Transmembrane</keyword>
<name>A0A517QCK3_9PLAN</name>
<feature type="transmembrane region" description="Helical" evidence="1">
    <location>
        <begin position="187"/>
        <end position="207"/>
    </location>
</feature>
<evidence type="ECO:0000313" key="2">
    <source>
        <dbReference type="EMBL" id="QDT29353.1"/>
    </source>
</evidence>
<keyword evidence="1" id="KW-1133">Transmembrane helix</keyword>
<dbReference type="EMBL" id="CP037421">
    <property type="protein sequence ID" value="QDT29353.1"/>
    <property type="molecule type" value="Genomic_DNA"/>
</dbReference>
<accession>A0A517QCK3</accession>
<organism evidence="2 3">
    <name type="scientific">Gimesia panareensis</name>
    <dbReference type="NCBI Taxonomy" id="2527978"/>
    <lineage>
        <taxon>Bacteria</taxon>
        <taxon>Pseudomonadati</taxon>
        <taxon>Planctomycetota</taxon>
        <taxon>Planctomycetia</taxon>
        <taxon>Planctomycetales</taxon>
        <taxon>Planctomycetaceae</taxon>
        <taxon>Gimesia</taxon>
    </lineage>
</organism>
<keyword evidence="1" id="KW-0472">Membrane</keyword>
<dbReference type="AlphaFoldDB" id="A0A517QCK3"/>
<evidence type="ECO:0000313" key="3">
    <source>
        <dbReference type="Proteomes" id="UP000315647"/>
    </source>
</evidence>
<feature type="transmembrane region" description="Helical" evidence="1">
    <location>
        <begin position="213"/>
        <end position="233"/>
    </location>
</feature>
<reference evidence="2 3" key="1">
    <citation type="submission" date="2019-03" db="EMBL/GenBank/DDBJ databases">
        <title>Deep-cultivation of Planctomycetes and their phenomic and genomic characterization uncovers novel biology.</title>
        <authorList>
            <person name="Wiegand S."/>
            <person name="Jogler M."/>
            <person name="Boedeker C."/>
            <person name="Pinto D."/>
            <person name="Vollmers J."/>
            <person name="Rivas-Marin E."/>
            <person name="Kohn T."/>
            <person name="Peeters S.H."/>
            <person name="Heuer A."/>
            <person name="Rast P."/>
            <person name="Oberbeckmann S."/>
            <person name="Bunk B."/>
            <person name="Jeske O."/>
            <person name="Meyerdierks A."/>
            <person name="Storesund J.E."/>
            <person name="Kallscheuer N."/>
            <person name="Luecker S."/>
            <person name="Lage O.M."/>
            <person name="Pohl T."/>
            <person name="Merkel B.J."/>
            <person name="Hornburger P."/>
            <person name="Mueller R.-W."/>
            <person name="Bruemmer F."/>
            <person name="Labrenz M."/>
            <person name="Spormann A.M."/>
            <person name="Op den Camp H."/>
            <person name="Overmann J."/>
            <person name="Amann R."/>
            <person name="Jetten M.S.M."/>
            <person name="Mascher T."/>
            <person name="Medema M.H."/>
            <person name="Devos D.P."/>
            <person name="Kaster A.-K."/>
            <person name="Ovreas L."/>
            <person name="Rohde M."/>
            <person name="Galperin M.Y."/>
            <person name="Jogler C."/>
        </authorList>
    </citation>
    <scope>NUCLEOTIDE SEQUENCE [LARGE SCALE GENOMIC DNA]</scope>
    <source>
        <strain evidence="2 3">Enr10</strain>
    </source>
</reference>
<keyword evidence="3" id="KW-1185">Reference proteome</keyword>
<dbReference type="RefSeq" id="WP_145451485.1">
    <property type="nucleotide sequence ID" value="NZ_CP037421.1"/>
</dbReference>
<evidence type="ECO:0000256" key="1">
    <source>
        <dbReference type="SAM" id="Phobius"/>
    </source>
</evidence>
<sequence>MQETRYTEKQILCGLYSCYCDAIGSDTPFTAETRVDQHMQADGSWEDTDLADLFYRFERQFDFECSLEEWTEELGIANVPSLEVWEHEMAPRFTFGAIARFIQKRAINTVSFQSVTVINRECGPAGAFYGIQQVVASERAARWNSHRFAPSDRIIDVLRGSHLDRFWYELHWRTELRIPRLKRDWDFLIDSGCLLGGIGFLVAFPASILTGQYLYAVIAVVYLLALWAVASVYKYCSDPLPPELQTFRDLAVAIAGLDCEAVRGIKDSKNGAAEGLT</sequence>
<gene>
    <name evidence="2" type="ORF">Enr10x_47050</name>
</gene>
<proteinExistence type="predicted"/>
<protein>
    <submittedName>
        <fullName evidence="2">Uncharacterized protein</fullName>
    </submittedName>
</protein>